<evidence type="ECO:0000256" key="5">
    <source>
        <dbReference type="ARBA" id="ARBA00022840"/>
    </source>
</evidence>
<feature type="transmembrane region" description="Helical" evidence="11">
    <location>
        <begin position="93"/>
        <end position="116"/>
    </location>
</feature>
<dbReference type="PROSITE" id="PS50802">
    <property type="entry name" value="OTU"/>
    <property type="match status" value="1"/>
</dbReference>
<comment type="caution">
    <text evidence="15">The sequence shown here is derived from an EMBL/GenBank/DDBJ whole genome shotgun (WGS) entry which is preliminary data.</text>
</comment>
<evidence type="ECO:0000259" key="12">
    <source>
        <dbReference type="PROSITE" id="PS50802"/>
    </source>
</evidence>
<feature type="transmembrane region" description="Helical" evidence="11">
    <location>
        <begin position="437"/>
        <end position="459"/>
    </location>
</feature>
<feature type="transmembrane region" description="Helical" evidence="11">
    <location>
        <begin position="128"/>
        <end position="147"/>
    </location>
</feature>
<evidence type="ECO:0000256" key="3">
    <source>
        <dbReference type="ARBA" id="ARBA00022533"/>
    </source>
</evidence>
<evidence type="ECO:0000256" key="10">
    <source>
        <dbReference type="SAM" id="MobiDB-lite"/>
    </source>
</evidence>
<feature type="region of interest" description="Disordered" evidence="10">
    <location>
        <begin position="1662"/>
        <end position="1720"/>
    </location>
</feature>
<dbReference type="InterPro" id="IPR005144">
    <property type="entry name" value="ATP-cone_dom"/>
</dbReference>
<feature type="domain" description="ATP-cone" evidence="14">
    <location>
        <begin position="541"/>
        <end position="632"/>
    </location>
</feature>
<keyword evidence="11" id="KW-1133">Transmembrane helix</keyword>
<dbReference type="InterPro" id="IPR013509">
    <property type="entry name" value="RNR_lsu_N"/>
</dbReference>
<dbReference type="InterPro" id="IPR012337">
    <property type="entry name" value="RNaseH-like_sf"/>
</dbReference>
<dbReference type="InterPro" id="IPR036691">
    <property type="entry name" value="Endo/exonu/phosph_ase_sf"/>
</dbReference>
<dbReference type="PANTHER" id="PTHR11573:SF6">
    <property type="entry name" value="RIBONUCLEOSIDE-DIPHOSPHATE REDUCTASE LARGE SUBUNIT"/>
    <property type="match status" value="1"/>
</dbReference>
<dbReference type="Gene3D" id="1.20.1250.20">
    <property type="entry name" value="MFS general substrate transporter like domains"/>
    <property type="match status" value="1"/>
</dbReference>
<evidence type="ECO:0000259" key="13">
    <source>
        <dbReference type="PROSITE" id="PS50878"/>
    </source>
</evidence>
<dbReference type="Proteomes" id="UP000601435">
    <property type="component" value="Unassembled WGS sequence"/>
</dbReference>
<dbReference type="GO" id="GO:0022857">
    <property type="term" value="F:transmembrane transporter activity"/>
    <property type="evidence" value="ECO:0007669"/>
    <property type="project" value="InterPro"/>
</dbReference>
<dbReference type="InterPro" id="IPR036397">
    <property type="entry name" value="RNaseH_sf"/>
</dbReference>
<gene>
    <name evidence="15" type="primary">Rrm1</name>
    <name evidence="15" type="ORF">SNEC2469_LOCUS10822</name>
</gene>
<dbReference type="GO" id="GO:0004748">
    <property type="term" value="F:ribonucleoside-diphosphate reductase activity, thioredoxin disulfide as acceptor"/>
    <property type="evidence" value="ECO:0007669"/>
    <property type="project" value="UniProtKB-EC"/>
</dbReference>
<dbReference type="SUPFAM" id="SSF103473">
    <property type="entry name" value="MFS general substrate transporter"/>
    <property type="match status" value="1"/>
</dbReference>
<sequence length="4098" mass="448470">MSQSESIENSTDFEPASNDSDDDLKKVGVDLGKACQQVYCSRHLLVLFGLGTLQQLIGPCVPYIIGTFFAAQYGGGDCEVNPSSEPCRRAATFAALVFGWSNAAANLVAMLLAVCLGSCSDVLGRRPLIRAFGVATMLPCLALALHVTTGITLWIFLVLQPLVECFDVNGVYLAVMADAIDDPQERAAAFGAFMAACMLLVGLVVPFGFILPSAWLIRVSVIAGTVKLVYLFFVFPESAKHKLAPEEEQSLVSGKMNPISSACSAFSLLNRNAFIARLAMVLVCAGLAASGYAIVMPPFMMGYLGYTRSNKLILVCAMAISALVSFTCLLGPAVKKCGQVRVLQHCLAASVIVPFLVAFCQEQWQLALICFLFAGPIALAVPLVQALKSMLVSPAEQGLVQGAVASMSKGAATVGFVVFSTMFAFTSGGGKVDSVGAVLPSFALIAGIFAISAILAGTLPSTPPQPLEDDKLLLDSADLKRDTRRDCMLFSYRCLGRLGAKDVWNSYNCVPFWLKVFGPTNRRAVSPKLSFTNLCVRMAPMYVVKRDGQSQEVKFDAITRRIQTLCEGLDSRYVDPVPVTQKVVEGFYNGISTSEVDTLAAETCAYMSQKHPDFSTLAARIAVSNLHKNTSSSFYETCKILHSYVDKQGRPAALLADDVWEFICANAEALDQAIDYKRDLGYDYFGFKTLEKSYLLRVHGKIVERPQHMIMRAACGIHVGDLSAALETYDLMSRKFFTHATPTLFNAGTPKPQMSSCFLLKMQEDSIEGIYDTLKQCASISKSAGGIGVAISNVRAGGSYIRGTNGHSNGLVPMLRNFNETARYVDQGGGKRKGSFAMYLEPWHADVWAHEQTFTRCARFLYKLLLWFCLAFVVGAVRGAAYDCATMAVVSSLGFASAFYVILFLMKWGCSVRSTGRGGRQTQNLRRPGFRRRARLRRFLLRKAARARQHRREIGIAADRQALRRRIVAFNAVWRAGRRRGWNRKRRRLRDGRASSQVLLGPKPKADGAAVECAPKRRDGWTGRSWGPLLRCGSRGGRAEHSSAKPSSEGSRVERAGGKQLPLVANAVSDAAASDDARAHWEHLGARVYGAGCSPGVVAGKGAVVDFTKVIDGSASSRIRFSLLHSFRFDKWLWTRVGEALHPGPQVPRRSKKAGLTKGDVKRLVKSMVLQLAEQFFGPPPPGPAPSERSPKGKGKAAQGSPEQGKGRPAQQEAEKGDKGGGKAGKDGKATPPWRRSRGPAGGGTSEPASAALGLQSTSKGKGKPEGTDKGKGKGNDASAEPAPRPQARRWQRDGWQQVKWKLRPNDLNFSAVISAAADLERELDKGEAVLVYTDNPRELQEFGELMRGGCHPASLLVYDGEATAELDHLKGDYPVERRSLPGVLRGSLKLRKCWVVAMQRGQPEVGELPLDVEVDFLEARPPKQRSAYQESVVLRACCAQCFTDKDRWKRVLHRPGAALREWTTRVGGSPADLLDSWSWEKTGDSQALHPTGVVKGLVRLSPSAARALLAAGGRCAGDTTFFFQPLKWADLTLNQPALLWETQRPDEMPCQYLRRVVALSGDMGLYHDGKRLAVRIDPRDPRNAARQGLWHLRQVPFGWHVAELEEVLADVGFEQVEIQARYRDRRAARWTFLGLRADRRDYVPIKIEDAELGTLELEASRHRRQGRRDQASEAIKPERRQSVAVRSQEAASRDKGAGKGAKGAVVEASRSGPELPKDPFDDLLALDGEVESEVEAGDNPMMGNKRQAAAVAPIAKKPKQPKLALPPGATVISNDGGGNCLPAAVAQALTSHAGKPFSHRGVRRAMISWMREQASHLQPLWDGRDTSDKPCQLSFAEYLSAVEAVGSWCGNLEVYALSRGLPANLLILDFDSEATFKFASQADSDPFIVLKFSGKHYEWIQCSPEALVDIWCHAAVGNTVGGRGGGFMCIDTASEASMTAVVPAAGAPEGGHFPRMVIDTASSAGSGVPIERGGGSADIAPVPPVVGGHMVFDDLSAVGSRPSSLQAGDLDSVRAHRPPRSWPTPADLRSLSSASSTRPVLLPPRRRLRAKTNHWVSLSAVAKAGADVEVPGEAETSLEPSTPEPVVRQPKLSRYRVGAVVRWPCPLCPMVIETKSPDTLQKRRYDHCQRQHGGQGLPGTKRVNFDVFRPLGPDEPEDWRCPLCNWGLPVGTRGGMTSKTFATAKERHRKAKHRHVSQKDYLAKIKARGARKPAHRMQARVRELNAGVAKRRQEGLAAIPGWTLFRWPFVANKAKKRVLKVTQAWSCVKCGLCTRVAKRRQLHEGHCHEYDKSILEGVRARHRASFEEAKTLGHGVDPDLLTQLFVNADLAMGGVMCLQEVDINTASVATWVDAWRAHGYHAFLGVGSGGLHRTAVLSRAPGQPIRLPSVGDQSRYSAVALEFQFHSGVRKVVVVSVYGFASDCEAAANYAEEVVLAVRGLGMEWLLLGDFNVTVDEAPMARRMAAGWAEPLDSAFMTEGPLPGTAGGHRRIDYGLSAGRLRPVALRHAGGVGNHTAVSYEFSFTDPSGHSAPARAPLGDAEVSEAAWAEHWDAPRFHNFLATKDVDAAWCMLSNAAEAALGGVSRGVVARSASWAPQGAKPRSKAAKGFESLGLVRLRRLSRRLAQLARCPEDARLRDIVGRNVGDLQDLFPWLQDLPFFTMEQQAEWVQSQVEEAARLELEAGFARWRSSLSGSTKKQMAWIKRRASLRAGLSNPRWSAAEEMRRTAIHPVEVIRRAEAEWCPRWTAGEVEEGPVQELLSALVPPSGGSPATPTFSSTRLLKVASKMRGKACGPDGWEASHFLSLPGTFWRALGDLWQCAFESAKLPARWREARVALVPKQTGGCRPISVLSVAYRLGAALLVRDMRAWADGWLGHRMLGGVHRRSTRDVFLRIIEASDDPSVVFVGQDVSKFFDGIHAKHLLQVLRFLRAPQLFVDFVQGVLSEQWRVFSTGSWVGATWHPATRGLAQGDPMSPLLAAAVMSVWTGTVAQSACEAVTFVDDRSFWGRSLHTLTQAKRLSDRVDRAFQFRCDATKCQVASAGGAVGPQAAARFGYEHSSEFETLGVRFYLRPGCVPMLARYSFEVADVRLQCINVVATGLPMQASFIRSLVLPLVSWAGAMASIEKEQLLQLRRAVVASVNHKNACDTPALLLWEVLGWDCDPVFTRKWSALRAAIATACQPPCWLEDASIQFATRRWPTLLPVATAVLGELGWWTSATGDVIGRRDECGRLRTFHVGYDSELVLKQWLVDWHRRASLQETARVKRRLHRSAPDGDLAQGVLLPGVPANALCVMAGHRKLFPPQGERHLRNSSLATGCSVWAKAKKKGVSAEAIAECMCGQRMPSRPHLLWQCSGTAHLRPRCAAPVNRAEERLLCKIVPELPPSPCVIGEDEVVEELAAILLQMLSIQPIVFVGTDGSCIHDIAAWSVAVQDGPVFSSGVVGEDQSAYRAEVEAIRKLLMAVQLIQATGRLVVVSDCQSAIRAVDGCGCCRLLVEDVARRWQEIRSSGIDATIHWIPSHGKPAPAAWLTPPGGEIPARILNGRADEEARLCAASGSAREACAAARAAAAAWEEEAITGLAKIAAFYDHADVFDFLELRKNHGKEEQRARDLFYGLWIPDLFMTRVKDNLDWTLFCPNEAYDETSGKGLMDVWGEEFEALYTRLEREGKGRKVVKAQQLWFRILESQMETGTPYMLYKDHANRKSNQQNLGTIHCSNLCTEIIEYTAKDEVAVCNLASISLPAFASSKGTYDFEELFQVTKVATRNLNKVIDRNYYPVSEARKSNLRHRPVGLGVQGLADAFLIMKLPFESEAAKQLNEDIFETIYFAACEASCELAEKCGPYETYEGSPASKGLLQFDLWGRQPRSGRWDWAALKARIGRFGLRNSLLVAPMPTASTAQILGNNESFEPYTQNLYVRRVLSGEFVQVNRHLLKDLIQRGLWNEELRVQLIAHNGSVQNMDLPQDLKELYKTVWEIRQKVVLDMAGDRGVYIDQSQSLNIHMTDVTTAKLSSMHFHGWQLGLKTGLYYLRTKAAADAIKFTVDVKKLTKTAKSEKSVASDSDASTATSATKGLEASAIEALKAEGPKYSCVNCSA</sequence>
<feature type="compositionally biased region" description="Polar residues" evidence="10">
    <location>
        <begin position="1"/>
        <end position="12"/>
    </location>
</feature>
<feature type="region of interest" description="Disordered" evidence="10">
    <location>
        <begin position="1175"/>
        <end position="1294"/>
    </location>
</feature>
<feature type="transmembrane region" description="Helical" evidence="11">
    <location>
        <begin position="312"/>
        <end position="334"/>
    </location>
</feature>
<dbReference type="Pfam" id="PF03477">
    <property type="entry name" value="ATP-cone"/>
    <property type="match status" value="1"/>
</dbReference>
<dbReference type="InterPro" id="IPR043502">
    <property type="entry name" value="DNA/RNA_pol_sf"/>
</dbReference>
<keyword evidence="5 8" id="KW-0067">ATP-binding</keyword>
<dbReference type="Gene3D" id="3.30.420.10">
    <property type="entry name" value="Ribonuclease H-like superfamily/Ribonuclease H"/>
    <property type="match status" value="1"/>
</dbReference>
<evidence type="ECO:0000256" key="9">
    <source>
        <dbReference type="RuleBase" id="RU003410"/>
    </source>
</evidence>
<dbReference type="PROSITE" id="PS50878">
    <property type="entry name" value="RT_POL"/>
    <property type="match status" value="1"/>
</dbReference>
<protein>
    <recommendedName>
        <fullName evidence="2 9">Ribonucleoside-diphosphate reductase</fullName>
        <ecNumber evidence="2 9">1.17.4.1</ecNumber>
    </recommendedName>
</protein>
<feature type="compositionally biased region" description="Basic and acidic residues" evidence="10">
    <location>
        <begin position="1263"/>
        <end position="1275"/>
    </location>
</feature>
<feature type="compositionally biased region" description="Basic and acidic residues" evidence="10">
    <location>
        <begin position="1668"/>
        <end position="1682"/>
    </location>
</feature>
<dbReference type="SUPFAM" id="SSF56672">
    <property type="entry name" value="DNA/RNA polymerases"/>
    <property type="match status" value="1"/>
</dbReference>
<dbReference type="InterPro" id="IPR005135">
    <property type="entry name" value="Endo/exonuclease/phosphatase"/>
</dbReference>
<feature type="transmembrane region" description="Helical" evidence="11">
    <location>
        <begin position="280"/>
        <end position="300"/>
    </location>
</feature>
<dbReference type="InterPro" id="IPR038765">
    <property type="entry name" value="Papain-like_cys_pep_sf"/>
</dbReference>
<dbReference type="Pfam" id="PF02338">
    <property type="entry name" value="OTU"/>
    <property type="match status" value="1"/>
</dbReference>
<dbReference type="EMBL" id="CAJNJA010017209">
    <property type="protein sequence ID" value="CAE7396488.1"/>
    <property type="molecule type" value="Genomic_DNA"/>
</dbReference>
<feature type="domain" description="OTU" evidence="12">
    <location>
        <begin position="1770"/>
        <end position="1904"/>
    </location>
</feature>
<evidence type="ECO:0000313" key="15">
    <source>
        <dbReference type="EMBL" id="CAE7396488.1"/>
    </source>
</evidence>
<dbReference type="PROSITE" id="PS51161">
    <property type="entry name" value="ATP_CONE"/>
    <property type="match status" value="1"/>
</dbReference>
<dbReference type="Pfam" id="PF07690">
    <property type="entry name" value="MFS_1"/>
    <property type="match status" value="1"/>
</dbReference>
<evidence type="ECO:0000256" key="4">
    <source>
        <dbReference type="ARBA" id="ARBA00022741"/>
    </source>
</evidence>
<dbReference type="InterPro" id="IPR008926">
    <property type="entry name" value="RNR_R1-su_N"/>
</dbReference>
<feature type="region of interest" description="Disordered" evidence="10">
    <location>
        <begin position="2004"/>
        <end position="2044"/>
    </location>
</feature>
<keyword evidence="11" id="KW-0472">Membrane</keyword>
<dbReference type="SUPFAM" id="SSF53098">
    <property type="entry name" value="Ribonuclease H-like"/>
    <property type="match status" value="1"/>
</dbReference>
<dbReference type="GO" id="GO:0005971">
    <property type="term" value="C:ribonucleoside-diphosphate reductase complex"/>
    <property type="evidence" value="ECO:0007669"/>
    <property type="project" value="TreeGrafter"/>
</dbReference>
<feature type="transmembrane region" description="Helical" evidence="11">
    <location>
        <begin position="860"/>
        <end position="877"/>
    </location>
</feature>
<keyword evidence="3" id="KW-0021">Allosteric enzyme</keyword>
<proteinExistence type="inferred from homology"/>
<comment type="function">
    <text evidence="9">Provides the precursors necessary for DNA synthesis. Catalyzes the biosynthesis of deoxyribonucleotides from the corresponding ribonucleotides.</text>
</comment>
<accession>A0A812QNW1</accession>
<comment type="catalytic activity">
    <reaction evidence="9">
        <text>a 2'-deoxyribonucleoside 5'-diphosphate + [thioredoxin]-disulfide + H2O = a ribonucleoside 5'-diphosphate + [thioredoxin]-dithiol</text>
        <dbReference type="Rhea" id="RHEA:23252"/>
        <dbReference type="Rhea" id="RHEA-COMP:10698"/>
        <dbReference type="Rhea" id="RHEA-COMP:10700"/>
        <dbReference type="ChEBI" id="CHEBI:15377"/>
        <dbReference type="ChEBI" id="CHEBI:29950"/>
        <dbReference type="ChEBI" id="CHEBI:50058"/>
        <dbReference type="ChEBI" id="CHEBI:57930"/>
        <dbReference type="ChEBI" id="CHEBI:73316"/>
        <dbReference type="EC" id="1.17.4.1"/>
    </reaction>
</comment>
<feature type="region of interest" description="Disordered" evidence="10">
    <location>
        <begin position="1032"/>
        <end position="1059"/>
    </location>
</feature>
<dbReference type="InterPro" id="IPR036259">
    <property type="entry name" value="MFS_trans_sf"/>
</dbReference>
<feature type="transmembrane region" description="Helical" evidence="11">
    <location>
        <begin position="187"/>
        <end position="209"/>
    </location>
</feature>
<dbReference type="Pfam" id="PF03372">
    <property type="entry name" value="Exo_endo_phos"/>
    <property type="match status" value="1"/>
</dbReference>
<keyword evidence="7 9" id="KW-0215">Deoxyribonucleotide synthesis</keyword>
<feature type="transmembrane region" description="Helical" evidence="11">
    <location>
        <begin position="366"/>
        <end position="387"/>
    </location>
</feature>
<feature type="region of interest" description="Disordered" evidence="10">
    <location>
        <begin position="1"/>
        <end position="21"/>
    </location>
</feature>
<reference evidence="15" key="1">
    <citation type="submission" date="2021-02" db="EMBL/GenBank/DDBJ databases">
        <authorList>
            <person name="Dougan E. K."/>
            <person name="Rhodes N."/>
            <person name="Thang M."/>
            <person name="Chan C."/>
        </authorList>
    </citation>
    <scope>NUCLEOTIDE SEQUENCE</scope>
</reference>
<keyword evidence="4 8" id="KW-0547">Nucleotide-binding</keyword>
<dbReference type="InterPro" id="IPR000788">
    <property type="entry name" value="RNR_lg_C"/>
</dbReference>
<dbReference type="GO" id="GO:0005524">
    <property type="term" value="F:ATP binding"/>
    <property type="evidence" value="ECO:0007669"/>
    <property type="project" value="UniProtKB-UniRule"/>
</dbReference>
<dbReference type="OrthoDB" id="421040at2759"/>
<dbReference type="Gene3D" id="3.60.10.10">
    <property type="entry name" value="Endonuclease/exonuclease/phosphatase"/>
    <property type="match status" value="1"/>
</dbReference>
<dbReference type="Pfam" id="PF00078">
    <property type="entry name" value="RVT_1"/>
    <property type="match status" value="1"/>
</dbReference>
<dbReference type="EC" id="1.17.4.1" evidence="2 9"/>
<evidence type="ECO:0000256" key="11">
    <source>
        <dbReference type="SAM" id="Phobius"/>
    </source>
</evidence>
<dbReference type="SUPFAM" id="SSF54001">
    <property type="entry name" value="Cysteine proteinases"/>
    <property type="match status" value="1"/>
</dbReference>
<dbReference type="GO" id="GO:0009263">
    <property type="term" value="P:deoxyribonucleotide biosynthetic process"/>
    <property type="evidence" value="ECO:0007669"/>
    <property type="project" value="UniProtKB-KW"/>
</dbReference>
<dbReference type="Gene3D" id="3.20.70.20">
    <property type="match status" value="2"/>
</dbReference>
<evidence type="ECO:0000256" key="8">
    <source>
        <dbReference type="PROSITE-ProRule" id="PRU00492"/>
    </source>
</evidence>
<dbReference type="NCBIfam" id="TIGR02506">
    <property type="entry name" value="NrdE_NrdA"/>
    <property type="match status" value="1"/>
</dbReference>
<feature type="transmembrane region" description="Helical" evidence="11">
    <location>
        <begin position="884"/>
        <end position="906"/>
    </location>
</feature>
<dbReference type="InterPro" id="IPR000477">
    <property type="entry name" value="RT_dom"/>
</dbReference>
<dbReference type="GO" id="GO:0003676">
    <property type="term" value="F:nucleic acid binding"/>
    <property type="evidence" value="ECO:0007669"/>
    <property type="project" value="InterPro"/>
</dbReference>
<keyword evidence="6 9" id="KW-0560">Oxidoreductase</keyword>
<evidence type="ECO:0000256" key="6">
    <source>
        <dbReference type="ARBA" id="ARBA00023002"/>
    </source>
</evidence>
<dbReference type="PROSITE" id="PS00089">
    <property type="entry name" value="RIBORED_LARGE"/>
    <property type="match status" value="1"/>
</dbReference>
<dbReference type="InterPro" id="IPR011701">
    <property type="entry name" value="MFS"/>
</dbReference>
<feature type="transmembrane region" description="Helical" evidence="11">
    <location>
        <begin position="407"/>
        <end position="425"/>
    </location>
</feature>
<feature type="compositionally biased region" description="Basic and acidic residues" evidence="10">
    <location>
        <begin position="1213"/>
        <end position="1229"/>
    </location>
</feature>
<dbReference type="InterPro" id="IPR039718">
    <property type="entry name" value="Rrm1"/>
</dbReference>
<dbReference type="CDD" id="cd22744">
    <property type="entry name" value="OTU"/>
    <property type="match status" value="1"/>
</dbReference>
<feature type="transmembrane region" description="Helical" evidence="11">
    <location>
        <begin position="215"/>
        <end position="235"/>
    </location>
</feature>
<evidence type="ECO:0000259" key="14">
    <source>
        <dbReference type="PROSITE" id="PS51161"/>
    </source>
</evidence>
<dbReference type="InterPro" id="IPR003323">
    <property type="entry name" value="OTU_dom"/>
</dbReference>
<dbReference type="SUPFAM" id="SSF56219">
    <property type="entry name" value="DNase I-like"/>
    <property type="match status" value="1"/>
</dbReference>
<evidence type="ECO:0000256" key="7">
    <source>
        <dbReference type="ARBA" id="ARBA00023116"/>
    </source>
</evidence>
<dbReference type="PANTHER" id="PTHR11573">
    <property type="entry name" value="RIBONUCLEOSIDE-DIPHOSPHATE REDUCTASE LARGE CHAIN"/>
    <property type="match status" value="1"/>
</dbReference>
<organism evidence="15 16">
    <name type="scientific">Symbiodinium necroappetens</name>
    <dbReference type="NCBI Taxonomy" id="1628268"/>
    <lineage>
        <taxon>Eukaryota</taxon>
        <taxon>Sar</taxon>
        <taxon>Alveolata</taxon>
        <taxon>Dinophyceae</taxon>
        <taxon>Suessiales</taxon>
        <taxon>Symbiodiniaceae</taxon>
        <taxon>Symbiodinium</taxon>
    </lineage>
</organism>
<dbReference type="SUPFAM" id="SSF48168">
    <property type="entry name" value="R1 subunit of ribonucleotide reductase, N-terminal domain"/>
    <property type="match status" value="1"/>
</dbReference>
<feature type="region of interest" description="Disordered" evidence="10">
    <location>
        <begin position="985"/>
        <end position="1008"/>
    </location>
</feature>
<dbReference type="Pfam" id="PF02867">
    <property type="entry name" value="Ribonuc_red_lgC"/>
    <property type="match status" value="2"/>
</dbReference>
<comment type="similarity">
    <text evidence="1 9">Belongs to the ribonucleoside diphosphate reductase large chain family.</text>
</comment>
<dbReference type="UniPathway" id="UPA00326"/>
<keyword evidence="16" id="KW-1185">Reference proteome</keyword>
<feature type="transmembrane region" description="Helical" evidence="11">
    <location>
        <begin position="153"/>
        <end position="175"/>
    </location>
</feature>
<dbReference type="SUPFAM" id="SSF51998">
    <property type="entry name" value="PFL-like glycyl radical enzymes"/>
    <property type="match status" value="2"/>
</dbReference>
<evidence type="ECO:0000256" key="2">
    <source>
        <dbReference type="ARBA" id="ARBA00012274"/>
    </source>
</evidence>
<name>A0A812QNW1_9DINO</name>
<evidence type="ECO:0000256" key="1">
    <source>
        <dbReference type="ARBA" id="ARBA00010406"/>
    </source>
</evidence>
<dbReference type="Pfam" id="PF00317">
    <property type="entry name" value="Ribonuc_red_lgN"/>
    <property type="match status" value="1"/>
</dbReference>
<evidence type="ECO:0000313" key="16">
    <source>
        <dbReference type="Proteomes" id="UP000601435"/>
    </source>
</evidence>
<dbReference type="InterPro" id="IPR013346">
    <property type="entry name" value="NrdE_NrdA_C"/>
</dbReference>
<feature type="domain" description="Reverse transcriptase" evidence="13">
    <location>
        <begin position="2822"/>
        <end position="3071"/>
    </location>
</feature>
<dbReference type="Gene3D" id="3.90.70.80">
    <property type="match status" value="1"/>
</dbReference>
<keyword evidence="11" id="KW-0812">Transmembrane</keyword>